<accession>A0A495VAT5</accession>
<dbReference type="AlphaFoldDB" id="A0A495VAT5"/>
<comment type="caution">
    <text evidence="1">The sequence shown here is derived from an EMBL/GenBank/DDBJ whole genome shotgun (WGS) entry which is preliminary data.</text>
</comment>
<evidence type="ECO:0000313" key="2">
    <source>
        <dbReference type="Proteomes" id="UP000274556"/>
    </source>
</evidence>
<dbReference type="EMBL" id="RBXL01000001">
    <property type="protein sequence ID" value="RKT45477.1"/>
    <property type="molecule type" value="Genomic_DNA"/>
</dbReference>
<organism evidence="1 2">
    <name type="scientific">Thiocapsa rosea</name>
    <dbReference type="NCBI Taxonomy" id="69360"/>
    <lineage>
        <taxon>Bacteria</taxon>
        <taxon>Pseudomonadati</taxon>
        <taxon>Pseudomonadota</taxon>
        <taxon>Gammaproteobacteria</taxon>
        <taxon>Chromatiales</taxon>
        <taxon>Chromatiaceae</taxon>
        <taxon>Thiocapsa</taxon>
    </lineage>
</organism>
<reference evidence="1 2" key="1">
    <citation type="submission" date="2018-10" db="EMBL/GenBank/DDBJ databases">
        <title>Genomic Encyclopedia of Archaeal and Bacterial Type Strains, Phase II (KMG-II): from individual species to whole genera.</title>
        <authorList>
            <person name="Goeker M."/>
        </authorList>
    </citation>
    <scope>NUCLEOTIDE SEQUENCE [LARGE SCALE GENOMIC DNA]</scope>
    <source>
        <strain evidence="1 2">DSM 235</strain>
    </source>
</reference>
<dbReference type="RefSeq" id="WP_120797746.1">
    <property type="nucleotide sequence ID" value="NZ_RBXL01000001.1"/>
</dbReference>
<evidence type="ECO:0000313" key="1">
    <source>
        <dbReference type="EMBL" id="RKT45477.1"/>
    </source>
</evidence>
<gene>
    <name evidence="1" type="ORF">BDD21_2936</name>
</gene>
<sequence>MATPLISDSPAVIVTEISDPASADAGQELLDLDAVQLESRPLRARRVVVRLGAASVLFHASNQRLRTSTSVREGLLAYVTFGPQARGTVNGVPVRPGMLLAAAPDSEARFVVEPGWESIDFLLPPEEIRLHRTARQWAGEFRLPQGVETLQASEGSPGSQGTPSLVKSVFYAANLGKLPFERF</sequence>
<proteinExistence type="predicted"/>
<protein>
    <submittedName>
        <fullName evidence="1">Uncharacterized protein</fullName>
    </submittedName>
</protein>
<keyword evidence="2" id="KW-1185">Reference proteome</keyword>
<name>A0A495VAT5_9GAMM</name>
<dbReference type="Proteomes" id="UP000274556">
    <property type="component" value="Unassembled WGS sequence"/>
</dbReference>